<name>A0AA40HA38_CNENI</name>
<keyword evidence="2" id="KW-1185">Reference proteome</keyword>
<dbReference type="InterPro" id="IPR036964">
    <property type="entry name" value="RASGEF_cat_dom_sf"/>
</dbReference>
<gene>
    <name evidence="1" type="ORF">QTO34_012816</name>
</gene>
<proteinExistence type="predicted"/>
<accession>A0AA40HA38</accession>
<dbReference type="AlphaFoldDB" id="A0AA40HA38"/>
<evidence type="ECO:0000313" key="2">
    <source>
        <dbReference type="Proteomes" id="UP001177744"/>
    </source>
</evidence>
<sequence>MEEIVELQEAAQKYQIELEEQFRAWFLALERLRENERYVLSASYGQALEAHSQAKELFMMACLHEKSQTSQHMHNVKSGAVQEGAAPPVLGLHLVQEGQAWQGGSTVHATITQFNHVATCLGDSSMMAQGRANVVEHWIKVAKVC</sequence>
<evidence type="ECO:0000313" key="1">
    <source>
        <dbReference type="EMBL" id="KAK1327304.1"/>
    </source>
</evidence>
<dbReference type="EMBL" id="JAULJE010000257">
    <property type="protein sequence ID" value="KAK1327304.1"/>
    <property type="molecule type" value="Genomic_DNA"/>
</dbReference>
<dbReference type="Gene3D" id="1.10.840.10">
    <property type="entry name" value="Ras guanine-nucleotide exchange factors catalytic domain"/>
    <property type="match status" value="1"/>
</dbReference>
<dbReference type="GO" id="GO:0007264">
    <property type="term" value="P:small GTPase-mediated signal transduction"/>
    <property type="evidence" value="ECO:0007669"/>
    <property type="project" value="InterPro"/>
</dbReference>
<organism evidence="1 2">
    <name type="scientific">Cnephaeus nilssonii</name>
    <name type="common">Northern bat</name>
    <name type="synonym">Eptesicus nilssonii</name>
    <dbReference type="NCBI Taxonomy" id="3371016"/>
    <lineage>
        <taxon>Eukaryota</taxon>
        <taxon>Metazoa</taxon>
        <taxon>Chordata</taxon>
        <taxon>Craniata</taxon>
        <taxon>Vertebrata</taxon>
        <taxon>Euteleostomi</taxon>
        <taxon>Mammalia</taxon>
        <taxon>Eutheria</taxon>
        <taxon>Laurasiatheria</taxon>
        <taxon>Chiroptera</taxon>
        <taxon>Yangochiroptera</taxon>
        <taxon>Vespertilionidae</taxon>
        <taxon>Cnephaeus</taxon>
    </lineage>
</organism>
<dbReference type="Proteomes" id="UP001177744">
    <property type="component" value="Unassembled WGS sequence"/>
</dbReference>
<dbReference type="GO" id="GO:0005085">
    <property type="term" value="F:guanyl-nucleotide exchange factor activity"/>
    <property type="evidence" value="ECO:0007669"/>
    <property type="project" value="InterPro"/>
</dbReference>
<protein>
    <submittedName>
        <fullName evidence="1">Uncharacterized protein</fullName>
    </submittedName>
</protein>
<reference evidence="1" key="1">
    <citation type="submission" date="2023-06" db="EMBL/GenBank/DDBJ databases">
        <title>Reference genome for the Northern bat (Eptesicus nilssonii), a most northern bat species.</title>
        <authorList>
            <person name="Laine V.N."/>
            <person name="Pulliainen A.T."/>
            <person name="Lilley T.M."/>
        </authorList>
    </citation>
    <scope>NUCLEOTIDE SEQUENCE</scope>
    <source>
        <strain evidence="1">BLF_Eptnil</strain>
        <tissue evidence="1">Kidney</tissue>
    </source>
</reference>
<comment type="caution">
    <text evidence="1">The sequence shown here is derived from an EMBL/GenBank/DDBJ whole genome shotgun (WGS) entry which is preliminary data.</text>
</comment>